<gene>
    <name evidence="2" type="ORF">AVEN_273021_1</name>
</gene>
<protein>
    <recommendedName>
        <fullName evidence="1">BTB domain-containing protein</fullName>
    </recommendedName>
</protein>
<dbReference type="AlphaFoldDB" id="A0A4Y2EZ70"/>
<dbReference type="Gene3D" id="3.30.710.10">
    <property type="entry name" value="Potassium Channel Kv1.1, Chain A"/>
    <property type="match status" value="2"/>
</dbReference>
<dbReference type="PROSITE" id="PS50097">
    <property type="entry name" value="BTB"/>
    <property type="match status" value="1"/>
</dbReference>
<dbReference type="InterPro" id="IPR000210">
    <property type="entry name" value="BTB/POZ_dom"/>
</dbReference>
<evidence type="ECO:0000259" key="1">
    <source>
        <dbReference type="PROSITE" id="PS50097"/>
    </source>
</evidence>
<comment type="caution">
    <text evidence="2">The sequence shown here is derived from an EMBL/GenBank/DDBJ whole genome shotgun (WGS) entry which is preliminary data.</text>
</comment>
<evidence type="ECO:0000313" key="3">
    <source>
        <dbReference type="Proteomes" id="UP000499080"/>
    </source>
</evidence>
<feature type="domain" description="BTB" evidence="1">
    <location>
        <begin position="443"/>
        <end position="527"/>
    </location>
</feature>
<reference evidence="2 3" key="1">
    <citation type="journal article" date="2019" name="Sci. Rep.">
        <title>Orb-weaving spider Araneus ventricosus genome elucidates the spidroin gene catalogue.</title>
        <authorList>
            <person name="Kono N."/>
            <person name="Nakamura H."/>
            <person name="Ohtoshi R."/>
            <person name="Moran D.A.P."/>
            <person name="Shinohara A."/>
            <person name="Yoshida Y."/>
            <person name="Fujiwara M."/>
            <person name="Mori M."/>
            <person name="Tomita M."/>
            <person name="Arakawa K."/>
        </authorList>
    </citation>
    <scope>NUCLEOTIDE SEQUENCE [LARGE SCALE GENOMIC DNA]</scope>
</reference>
<dbReference type="OrthoDB" id="6449489at2759"/>
<evidence type="ECO:0000313" key="2">
    <source>
        <dbReference type="EMBL" id="GBM33528.1"/>
    </source>
</evidence>
<dbReference type="SUPFAM" id="SSF54695">
    <property type="entry name" value="POZ domain"/>
    <property type="match status" value="2"/>
</dbReference>
<dbReference type="EMBL" id="BGPR01000735">
    <property type="protein sequence ID" value="GBM33528.1"/>
    <property type="molecule type" value="Genomic_DNA"/>
</dbReference>
<dbReference type="Proteomes" id="UP000499080">
    <property type="component" value="Unassembled WGS sequence"/>
</dbReference>
<accession>A0A4Y2EZ70</accession>
<name>A0A4Y2EZ70_ARAVE</name>
<proteinExistence type="predicted"/>
<dbReference type="PANTHER" id="PTHR24413">
    <property type="entry name" value="SPECKLE-TYPE POZ PROTEIN"/>
    <property type="match status" value="1"/>
</dbReference>
<sequence length="568" mass="66472">MAAAVYPCRLRWDIWNPFLPFRIMELPFYHGTPTMSMWTVTLLPNGRSLNVWAFKFSLECCQFGKRDYVVVADRLEVKISANRKIVQTKEEDGYSFCAKNQHTYEFEVHACPSPTMEPDHLEISVEISFPNQSIEKEENFEYETPDQVRLSEDLGRLLTCPLYSDMRLMPWNSLSSFRVHSCIMHARWDGFFARHHRTIAGEIDIHISHDVLREILTYMYSGRFLNWRGPPDERTLTELFQVIHKYQLYHLHKVFIREDLQQKRETVENVIKKTTYFKLDGQPFSNPVHTWRVQLNAENGFVLQVQFFLSLQPPSFSYTLRSRCPDRTCARVNFEFARGRETLDVLGTVHDRDYIIDSNATVESGSCQFAGDCQELKDFMERRRLGESGTEFRHSIRCILYVSDGGQVTIVKRQENGDYSDDEERLNVLSDHMSELLRQHAEADLRVVCRAENPNNPEIHLLHKAIFATRVPEWKAVFEDIPEDDLVLFEEPREWSNFPNDMTCILSSAAFRLVIDYIYTGKVPPIPTRFLDEIERFAVLGKSTSLQRVVGLIRFKNNVDELYPSLFR</sequence>
<keyword evidence="3" id="KW-1185">Reference proteome</keyword>
<dbReference type="InterPro" id="IPR011333">
    <property type="entry name" value="SKP1/BTB/POZ_sf"/>
</dbReference>
<organism evidence="2 3">
    <name type="scientific">Araneus ventricosus</name>
    <name type="common">Orbweaver spider</name>
    <name type="synonym">Epeira ventricosa</name>
    <dbReference type="NCBI Taxonomy" id="182803"/>
    <lineage>
        <taxon>Eukaryota</taxon>
        <taxon>Metazoa</taxon>
        <taxon>Ecdysozoa</taxon>
        <taxon>Arthropoda</taxon>
        <taxon>Chelicerata</taxon>
        <taxon>Arachnida</taxon>
        <taxon>Araneae</taxon>
        <taxon>Araneomorphae</taxon>
        <taxon>Entelegynae</taxon>
        <taxon>Araneoidea</taxon>
        <taxon>Araneidae</taxon>
        <taxon>Araneus</taxon>
    </lineage>
</organism>